<name>A0A0S4TZS8_RALSL</name>
<sequence>MRKGMTGPRWLALDGWVKMAQNVNGVKVLRPCGHSSESPTVGT</sequence>
<dbReference type="EMBL" id="LN899819">
    <property type="protein sequence ID" value="CUV15517.1"/>
    <property type="molecule type" value="Genomic_DNA"/>
</dbReference>
<dbReference type="AlphaFoldDB" id="A0A0S4TZS8"/>
<proteinExistence type="predicted"/>
<organism evidence="1">
    <name type="scientific">Ralstonia solanacearum</name>
    <name type="common">Pseudomonas solanacearum</name>
    <dbReference type="NCBI Taxonomy" id="305"/>
    <lineage>
        <taxon>Bacteria</taxon>
        <taxon>Pseudomonadati</taxon>
        <taxon>Pseudomonadota</taxon>
        <taxon>Betaproteobacteria</taxon>
        <taxon>Burkholderiales</taxon>
        <taxon>Burkholderiaceae</taxon>
        <taxon>Ralstonia</taxon>
        <taxon>Ralstonia solanacearum species complex</taxon>
    </lineage>
</organism>
<protein>
    <submittedName>
        <fullName evidence="1">Uncharacterized protein</fullName>
    </submittedName>
</protein>
<gene>
    <name evidence="1" type="ORF">RUN39_v1_1480004</name>
</gene>
<evidence type="ECO:0000313" key="1">
    <source>
        <dbReference type="EMBL" id="CUV15517.1"/>
    </source>
</evidence>
<reference evidence="1" key="1">
    <citation type="submission" date="2015-10" db="EMBL/GenBank/DDBJ databases">
        <authorList>
            <person name="Gilbert D.G."/>
        </authorList>
    </citation>
    <scope>NUCLEOTIDE SEQUENCE</scope>
    <source>
        <strain evidence="1">Phyl III-seqv23</strain>
    </source>
</reference>
<accession>A0A0S4TZS8</accession>